<evidence type="ECO:0000313" key="5">
    <source>
        <dbReference type="Proteomes" id="UP001161405"/>
    </source>
</evidence>
<keyword evidence="3" id="KW-0067">ATP-binding</keyword>
<dbReference type="PANTHER" id="PTHR42749:SF1">
    <property type="entry name" value="CELL SHAPE-DETERMINING PROTEIN MREB"/>
    <property type="match status" value="1"/>
</dbReference>
<reference evidence="4" key="2">
    <citation type="submission" date="2023-01" db="EMBL/GenBank/DDBJ databases">
        <title>Draft genome sequence of Maritalea porphyrae strain NBRC 107169.</title>
        <authorList>
            <person name="Sun Q."/>
            <person name="Mori K."/>
        </authorList>
    </citation>
    <scope>NUCLEOTIDE SEQUENCE</scope>
    <source>
        <strain evidence="4">NBRC 107169</strain>
    </source>
</reference>
<dbReference type="Gene3D" id="3.90.640.10">
    <property type="entry name" value="Actin, Chain A, domain 4"/>
    <property type="match status" value="2"/>
</dbReference>
<comment type="similarity">
    <text evidence="1">Belongs to the heat shock protein 70 family.</text>
</comment>
<reference evidence="4" key="1">
    <citation type="journal article" date="2014" name="Int. J. Syst. Evol. Microbiol.">
        <title>Complete genome of a new Firmicutes species belonging to the dominant human colonic microbiota ('Ruminococcus bicirculans') reveals two chromosomes and a selective capacity to utilize plant glucans.</title>
        <authorList>
            <consortium name="NISC Comparative Sequencing Program"/>
            <person name="Wegmann U."/>
            <person name="Louis P."/>
            <person name="Goesmann A."/>
            <person name="Henrissat B."/>
            <person name="Duncan S.H."/>
            <person name="Flint H.J."/>
        </authorList>
    </citation>
    <scope>NUCLEOTIDE SEQUENCE</scope>
    <source>
        <strain evidence="4">NBRC 107169</strain>
    </source>
</reference>
<dbReference type="Gene3D" id="3.30.420.40">
    <property type="match status" value="4"/>
</dbReference>
<dbReference type="PROSITE" id="PS01036">
    <property type="entry name" value="HSP70_3"/>
    <property type="match status" value="1"/>
</dbReference>
<dbReference type="InterPro" id="IPR043129">
    <property type="entry name" value="ATPase_NBD"/>
</dbReference>
<comment type="caution">
    <text evidence="4">The sequence shown here is derived from an EMBL/GenBank/DDBJ whole genome shotgun (WGS) entry which is preliminary data.</text>
</comment>
<organism evidence="4 5">
    <name type="scientific">Maritalea porphyrae</name>
    <dbReference type="NCBI Taxonomy" id="880732"/>
    <lineage>
        <taxon>Bacteria</taxon>
        <taxon>Pseudomonadati</taxon>
        <taxon>Pseudomonadota</taxon>
        <taxon>Alphaproteobacteria</taxon>
        <taxon>Hyphomicrobiales</taxon>
        <taxon>Devosiaceae</taxon>
        <taxon>Maritalea</taxon>
    </lineage>
</organism>
<dbReference type="Pfam" id="PF00012">
    <property type="entry name" value="HSP70"/>
    <property type="match status" value="2"/>
</dbReference>
<keyword evidence="5" id="KW-1185">Reference proteome</keyword>
<dbReference type="InterPro" id="IPR013126">
    <property type="entry name" value="Hsp_70_fam"/>
</dbReference>
<gene>
    <name evidence="4" type="ORF">GCM10007879_24410</name>
</gene>
<dbReference type="InterPro" id="IPR018181">
    <property type="entry name" value="Heat_shock_70_CS"/>
</dbReference>
<proteinExistence type="inferred from homology"/>
<sequence length="437" mass="47872">MPDANFSMGVDFGTTNTVVAFAGSTGAVRSIKFGTGDAASDVYRSVLCFQRDESGSTARTEVSGGIEAIDTYLTSANDVRFIQSIKSHAASHLFEETRIFGQSYKYENLMSAFLQCAIKEAGTELKQMPKQFVSGRPVAFVGSKPDNQLATERYERAYAQAGFSKPQHVYEPVGAAYSYAQRLKKDATVLVGDFGGGTSDFSIVHFEKRDGKTVAHPVGYSGLGIAGDRFDYRIIDAVISPKLGKYGQYKSFNKFLEMPKHYYAQFAKWHQLALLKNPQTLRELHNLAKSATEPEQVEALIETIVDDRGFDIYRAVSAAKAQLSSCESATFELKLGGIDVGDTLNVDDFNNWIAPDLVQIGETVDQLLQNTNCRAGEIDNVFLTGGSSFIPAVQRIFEQRFGRAKLASGNQFQSVAIGLALIGQERDISPWLASNTI</sequence>
<dbReference type="PANTHER" id="PTHR42749">
    <property type="entry name" value="CELL SHAPE-DETERMINING PROTEIN MREB"/>
    <property type="match status" value="1"/>
</dbReference>
<evidence type="ECO:0000256" key="3">
    <source>
        <dbReference type="ARBA" id="ARBA00022840"/>
    </source>
</evidence>
<evidence type="ECO:0000313" key="4">
    <source>
        <dbReference type="EMBL" id="GLQ18192.1"/>
    </source>
</evidence>
<accession>A0ABQ5UST6</accession>
<dbReference type="SUPFAM" id="SSF53067">
    <property type="entry name" value="Actin-like ATPase domain"/>
    <property type="match status" value="2"/>
</dbReference>
<evidence type="ECO:0000256" key="2">
    <source>
        <dbReference type="ARBA" id="ARBA00022741"/>
    </source>
</evidence>
<dbReference type="EMBL" id="BSNI01000002">
    <property type="protein sequence ID" value="GLQ18192.1"/>
    <property type="molecule type" value="Genomic_DNA"/>
</dbReference>
<protein>
    <submittedName>
        <fullName evidence="4">Molecular chaperone DnaK</fullName>
    </submittedName>
</protein>
<evidence type="ECO:0000256" key="1">
    <source>
        <dbReference type="ARBA" id="ARBA00007381"/>
    </source>
</evidence>
<dbReference type="Proteomes" id="UP001161405">
    <property type="component" value="Unassembled WGS sequence"/>
</dbReference>
<keyword evidence="2" id="KW-0547">Nucleotide-binding</keyword>
<name>A0ABQ5UST6_9HYPH</name>
<dbReference type="PRINTS" id="PR00301">
    <property type="entry name" value="HEATSHOCK70"/>
</dbReference>
<dbReference type="RefSeq" id="WP_284364924.1">
    <property type="nucleotide sequence ID" value="NZ_BSNI01000002.1"/>
</dbReference>